<evidence type="ECO:0000313" key="1">
    <source>
        <dbReference type="Ensembl" id="ENSGAGP00000019616.1"/>
    </source>
</evidence>
<sequence length="59" mass="6348">MGDVKLVSSTSISKTSMTLEHSSLSLSVPTEAPAFILPPRNIRVLLGGTARFEGKVRYT</sequence>
<protein>
    <submittedName>
        <fullName evidence="1">Uncharacterized protein</fullName>
    </submittedName>
</protein>
<evidence type="ECO:0000313" key="2">
    <source>
        <dbReference type="Proteomes" id="UP000291020"/>
    </source>
</evidence>
<dbReference type="Ensembl" id="ENSGAGT00000022340.1">
    <property type="protein sequence ID" value="ENSGAGP00000019616.1"/>
    <property type="gene ID" value="ENSGAGG00000014468.1"/>
</dbReference>
<dbReference type="Proteomes" id="UP000291020">
    <property type="component" value="Unassembled WGS sequence"/>
</dbReference>
<reference evidence="1" key="2">
    <citation type="submission" date="2025-08" db="UniProtKB">
        <authorList>
            <consortium name="Ensembl"/>
        </authorList>
    </citation>
    <scope>IDENTIFICATION</scope>
</reference>
<accession>A0A452HWV2</accession>
<reference evidence="2" key="1">
    <citation type="journal article" date="2017" name="PLoS ONE">
        <title>The Agassiz's desert tortoise genome provides a resource for the conservation of a threatened species.</title>
        <authorList>
            <person name="Tollis M."/>
            <person name="DeNardo D.F."/>
            <person name="Cornelius J.A."/>
            <person name="Dolby G.A."/>
            <person name="Edwards T."/>
            <person name="Henen B.T."/>
            <person name="Karl A.E."/>
            <person name="Murphy R.W."/>
            <person name="Kusumi K."/>
        </authorList>
    </citation>
    <scope>NUCLEOTIDE SEQUENCE [LARGE SCALE GENOMIC DNA]</scope>
</reference>
<dbReference type="STRING" id="38772.ENSGAGP00000019616"/>
<name>A0A452HWV2_9SAUR</name>
<dbReference type="AlphaFoldDB" id="A0A452HWV2"/>
<keyword evidence="2" id="KW-1185">Reference proteome</keyword>
<reference evidence="1" key="3">
    <citation type="submission" date="2025-09" db="UniProtKB">
        <authorList>
            <consortium name="Ensembl"/>
        </authorList>
    </citation>
    <scope>IDENTIFICATION</scope>
</reference>
<organism evidence="1 2">
    <name type="scientific">Gopherus agassizii</name>
    <name type="common">Agassiz's desert tortoise</name>
    <dbReference type="NCBI Taxonomy" id="38772"/>
    <lineage>
        <taxon>Eukaryota</taxon>
        <taxon>Metazoa</taxon>
        <taxon>Chordata</taxon>
        <taxon>Craniata</taxon>
        <taxon>Vertebrata</taxon>
        <taxon>Euteleostomi</taxon>
        <taxon>Archelosauria</taxon>
        <taxon>Testudinata</taxon>
        <taxon>Testudines</taxon>
        <taxon>Cryptodira</taxon>
        <taxon>Durocryptodira</taxon>
        <taxon>Testudinoidea</taxon>
        <taxon>Testudinidae</taxon>
        <taxon>Gopherus</taxon>
    </lineage>
</organism>
<proteinExistence type="predicted"/>